<feature type="compositionally biased region" description="Basic and acidic residues" evidence="1">
    <location>
        <begin position="46"/>
        <end position="62"/>
    </location>
</feature>
<feature type="region of interest" description="Disordered" evidence="1">
    <location>
        <begin position="46"/>
        <end position="67"/>
    </location>
</feature>
<reference evidence="2 3" key="1">
    <citation type="journal article" date="2021" name="Elife">
        <title>Chloroplast acquisition without the gene transfer in kleptoplastic sea slugs, Plakobranchus ocellatus.</title>
        <authorList>
            <person name="Maeda T."/>
            <person name="Takahashi S."/>
            <person name="Yoshida T."/>
            <person name="Shimamura S."/>
            <person name="Takaki Y."/>
            <person name="Nagai Y."/>
            <person name="Toyoda A."/>
            <person name="Suzuki Y."/>
            <person name="Arimoto A."/>
            <person name="Ishii H."/>
            <person name="Satoh N."/>
            <person name="Nishiyama T."/>
            <person name="Hasebe M."/>
            <person name="Maruyama T."/>
            <person name="Minagawa J."/>
            <person name="Obokata J."/>
            <person name="Shigenobu S."/>
        </authorList>
    </citation>
    <scope>NUCLEOTIDE SEQUENCE [LARGE SCALE GENOMIC DNA]</scope>
</reference>
<name>A0AAV3YUV1_9GAST</name>
<evidence type="ECO:0000313" key="2">
    <source>
        <dbReference type="EMBL" id="GFN85818.1"/>
    </source>
</evidence>
<proteinExistence type="predicted"/>
<dbReference type="EMBL" id="BLXT01001471">
    <property type="protein sequence ID" value="GFN85818.1"/>
    <property type="molecule type" value="Genomic_DNA"/>
</dbReference>
<gene>
    <name evidence="2" type="ORF">PoB_001232400</name>
</gene>
<evidence type="ECO:0000313" key="3">
    <source>
        <dbReference type="Proteomes" id="UP000735302"/>
    </source>
</evidence>
<comment type="caution">
    <text evidence="2">The sequence shown here is derived from an EMBL/GenBank/DDBJ whole genome shotgun (WGS) entry which is preliminary data.</text>
</comment>
<accession>A0AAV3YUV1</accession>
<organism evidence="2 3">
    <name type="scientific">Plakobranchus ocellatus</name>
    <dbReference type="NCBI Taxonomy" id="259542"/>
    <lineage>
        <taxon>Eukaryota</taxon>
        <taxon>Metazoa</taxon>
        <taxon>Spiralia</taxon>
        <taxon>Lophotrochozoa</taxon>
        <taxon>Mollusca</taxon>
        <taxon>Gastropoda</taxon>
        <taxon>Heterobranchia</taxon>
        <taxon>Euthyneura</taxon>
        <taxon>Panpulmonata</taxon>
        <taxon>Sacoglossa</taxon>
        <taxon>Placobranchoidea</taxon>
        <taxon>Plakobranchidae</taxon>
        <taxon>Plakobranchus</taxon>
    </lineage>
</organism>
<sequence>SKQLLVGALGANGQHVVNVCMHCWQLLKITGHPEVRKNLKQLQDSEYKTMSRDPLLRHEERKKTHNSTRKFTVVNCKDHQKCSLNTTESCGKELSNIPPIKLGRRLEPMA</sequence>
<feature type="non-terminal residue" evidence="2">
    <location>
        <position position="1"/>
    </location>
</feature>
<keyword evidence="3" id="KW-1185">Reference proteome</keyword>
<dbReference type="AlphaFoldDB" id="A0AAV3YUV1"/>
<dbReference type="Proteomes" id="UP000735302">
    <property type="component" value="Unassembled WGS sequence"/>
</dbReference>
<evidence type="ECO:0000256" key="1">
    <source>
        <dbReference type="SAM" id="MobiDB-lite"/>
    </source>
</evidence>
<protein>
    <submittedName>
        <fullName evidence="2">Uncharacterized protein</fullName>
    </submittedName>
</protein>